<reference evidence="1 2" key="1">
    <citation type="submission" date="2020-04" db="EMBL/GenBank/DDBJ databases">
        <authorList>
            <person name="De Canck E."/>
        </authorList>
    </citation>
    <scope>NUCLEOTIDE SEQUENCE [LARGE SCALE GENOMIC DNA]</scope>
    <source>
        <strain evidence="1 2">LMG 29542</strain>
    </source>
</reference>
<accession>A0A6J5F8D9</accession>
<sequence>MKPAARVDPTAYGTVPTSHALASNVLLKHSGGQAK</sequence>
<keyword evidence="2" id="KW-1185">Reference proteome</keyword>
<evidence type="ECO:0000313" key="2">
    <source>
        <dbReference type="Proteomes" id="UP000494363"/>
    </source>
</evidence>
<evidence type="ECO:0000313" key="1">
    <source>
        <dbReference type="EMBL" id="CAB3774041.1"/>
    </source>
</evidence>
<dbReference type="EMBL" id="CADIKH010000095">
    <property type="protein sequence ID" value="CAB3774041.1"/>
    <property type="molecule type" value="Genomic_DNA"/>
</dbReference>
<gene>
    <name evidence="1" type="ORF">LMG29542_07563</name>
</gene>
<organism evidence="1 2">
    <name type="scientific">Paraburkholderia humisilvae</name>
    <dbReference type="NCBI Taxonomy" id="627669"/>
    <lineage>
        <taxon>Bacteria</taxon>
        <taxon>Pseudomonadati</taxon>
        <taxon>Pseudomonadota</taxon>
        <taxon>Betaproteobacteria</taxon>
        <taxon>Burkholderiales</taxon>
        <taxon>Burkholderiaceae</taxon>
        <taxon>Paraburkholderia</taxon>
    </lineage>
</organism>
<dbReference type="Proteomes" id="UP000494363">
    <property type="component" value="Unassembled WGS sequence"/>
</dbReference>
<dbReference type="AlphaFoldDB" id="A0A6J5F8D9"/>
<name>A0A6J5F8D9_9BURK</name>
<protein>
    <submittedName>
        <fullName evidence="1">Uncharacterized protein</fullName>
    </submittedName>
</protein>
<proteinExistence type="predicted"/>